<dbReference type="OrthoDB" id="9789634at2"/>
<keyword evidence="4" id="KW-1185">Reference proteome</keyword>
<dbReference type="EMBL" id="BAFB01000002">
    <property type="protein sequence ID" value="GAB32260.1"/>
    <property type="molecule type" value="Genomic_DNA"/>
</dbReference>
<accession>H5TFK2</accession>
<comment type="caution">
    <text evidence="3">The sequence shown here is derived from an EMBL/GenBank/DDBJ whole genome shotgun (WGS) entry which is preliminary data.</text>
</comment>
<dbReference type="CDD" id="cd05399">
    <property type="entry name" value="NT_Rel-Spo_like"/>
    <property type="match status" value="1"/>
</dbReference>
<evidence type="ECO:0000256" key="1">
    <source>
        <dbReference type="SAM" id="MobiDB-lite"/>
    </source>
</evidence>
<dbReference type="Gene3D" id="3.30.460.10">
    <property type="entry name" value="Beta Polymerase, domain 2"/>
    <property type="match status" value="1"/>
</dbReference>
<proteinExistence type="predicted"/>
<dbReference type="AlphaFoldDB" id="H5TFK2"/>
<feature type="domain" description="RelA/SpoT" evidence="2">
    <location>
        <begin position="49"/>
        <end position="189"/>
    </location>
</feature>
<name>H5TFK2_GORO1</name>
<dbReference type="Pfam" id="PF04607">
    <property type="entry name" value="RelA_SpoT"/>
    <property type="match status" value="1"/>
</dbReference>
<protein>
    <recommendedName>
        <fullName evidence="2">RelA/SpoT domain-containing protein</fullName>
    </recommendedName>
</protein>
<feature type="region of interest" description="Disordered" evidence="1">
    <location>
        <begin position="221"/>
        <end position="245"/>
    </location>
</feature>
<reference evidence="3" key="1">
    <citation type="submission" date="2012-02" db="EMBL/GenBank/DDBJ databases">
        <title>Whole genome shotgun sequence of Gordonia otitidis NBRC 100426.</title>
        <authorList>
            <person name="Yoshida I."/>
            <person name="Hosoyama A."/>
            <person name="Tsuchikane K."/>
            <person name="Katsumata H."/>
            <person name="Yamazaki S."/>
            <person name="Fujita N."/>
        </authorList>
    </citation>
    <scope>NUCLEOTIDE SEQUENCE [LARGE SCALE GENOMIC DNA]</scope>
    <source>
        <strain evidence="3">NBRC 100426</strain>
    </source>
</reference>
<evidence type="ECO:0000313" key="4">
    <source>
        <dbReference type="Proteomes" id="UP000005038"/>
    </source>
</evidence>
<dbReference type="GO" id="GO:0015969">
    <property type="term" value="P:guanosine tetraphosphate metabolic process"/>
    <property type="evidence" value="ECO:0007669"/>
    <property type="project" value="InterPro"/>
</dbReference>
<dbReference type="InterPro" id="IPR007685">
    <property type="entry name" value="RelA_SpoT"/>
</dbReference>
<sequence>MMSLDDLVNDLYDAKEDSWEAARRNAETFVRQATRLADPDDRYLYSVTSRIKRPERALQKIEMKIDKKSLKRPTDLTSVENSISDWVGVKVACNTTADAKSLISIIEENCGKANYPEFSKNGDGSNDIVDYINNPKDSGYRAYHAVVLFHSFVDAKLCNVRAEIQIKSRLQDAWGELTHDTSYKSNDNNTVESHAATAKSMAEMLVAVDKLATDLAREVTYDAAPPGDTGSPTEKEDENHDDEREQQEIVTVFHLDKRYALARDESGEVGLIRALWVRDLLADDGTIEPNERIDVDDHLEIGQQLLVDAFEDNDNLFFDPVSLEHPSDR</sequence>
<feature type="compositionally biased region" description="Basic and acidic residues" evidence="1">
    <location>
        <begin position="233"/>
        <end position="245"/>
    </location>
</feature>
<dbReference type="STRING" id="1108044.GOOTI_002_00180"/>
<evidence type="ECO:0000313" key="3">
    <source>
        <dbReference type="EMBL" id="GAB32260.1"/>
    </source>
</evidence>
<evidence type="ECO:0000259" key="2">
    <source>
        <dbReference type="SMART" id="SM00954"/>
    </source>
</evidence>
<dbReference type="SUPFAM" id="SSF81301">
    <property type="entry name" value="Nucleotidyltransferase"/>
    <property type="match status" value="1"/>
</dbReference>
<dbReference type="SMART" id="SM00954">
    <property type="entry name" value="RelA_SpoT"/>
    <property type="match status" value="1"/>
</dbReference>
<dbReference type="PANTHER" id="PTHR41773">
    <property type="entry name" value="GTP PYROPHOSPHATASE-RELATED"/>
    <property type="match status" value="1"/>
</dbReference>
<dbReference type="RefSeq" id="WP_007236536.1">
    <property type="nucleotide sequence ID" value="NZ_BAFB01000002.1"/>
</dbReference>
<organism evidence="3 4">
    <name type="scientific">Gordonia otitidis (strain DSM 44809 / CCUG 52243 / JCM 12355 / NBRC 100426 / IFM 10032)</name>
    <dbReference type="NCBI Taxonomy" id="1108044"/>
    <lineage>
        <taxon>Bacteria</taxon>
        <taxon>Bacillati</taxon>
        <taxon>Actinomycetota</taxon>
        <taxon>Actinomycetes</taxon>
        <taxon>Mycobacteriales</taxon>
        <taxon>Gordoniaceae</taxon>
        <taxon>Gordonia</taxon>
    </lineage>
</organism>
<dbReference type="PANTHER" id="PTHR41773:SF1">
    <property type="entry name" value="RELA_SPOT DOMAIN-CONTAINING PROTEIN"/>
    <property type="match status" value="1"/>
</dbReference>
<dbReference type="InterPro" id="IPR043519">
    <property type="entry name" value="NT_sf"/>
</dbReference>
<dbReference type="Proteomes" id="UP000005038">
    <property type="component" value="Unassembled WGS sequence"/>
</dbReference>
<gene>
    <name evidence="3" type="ORF">GOOTI_002_00180</name>
</gene>